<comment type="caution">
    <text evidence="1">The sequence shown here is derived from an EMBL/GenBank/DDBJ whole genome shotgun (WGS) entry which is preliminary data.</text>
</comment>
<sequence length="131" mass="15517">MWFKKCVPCRIYQPATPEQIDKWLNELPDAYKQPQKVWQMLQGLQNIYTLPPLDGAMILNLNLKDSSRNYEEHFQQTLLEHACLNRSKDLDQYTSKLLKTAFVNGLKLEISKALKIRYDSWDFAVWILKIQ</sequence>
<evidence type="ECO:0000313" key="1">
    <source>
        <dbReference type="EMBL" id="KAK2816395.1"/>
    </source>
</evidence>
<organism evidence="1 2">
    <name type="scientific">Tachysurus vachellii</name>
    <name type="common">Darkbarbel catfish</name>
    <name type="synonym">Pelteobagrus vachellii</name>
    <dbReference type="NCBI Taxonomy" id="175792"/>
    <lineage>
        <taxon>Eukaryota</taxon>
        <taxon>Metazoa</taxon>
        <taxon>Chordata</taxon>
        <taxon>Craniata</taxon>
        <taxon>Vertebrata</taxon>
        <taxon>Euteleostomi</taxon>
        <taxon>Actinopterygii</taxon>
        <taxon>Neopterygii</taxon>
        <taxon>Teleostei</taxon>
        <taxon>Ostariophysi</taxon>
        <taxon>Siluriformes</taxon>
        <taxon>Bagridae</taxon>
        <taxon>Tachysurus</taxon>
    </lineage>
</organism>
<dbReference type="AlphaFoldDB" id="A0AA88ILY6"/>
<reference evidence="1" key="1">
    <citation type="submission" date="2023-08" db="EMBL/GenBank/DDBJ databases">
        <title>Pelteobagrus vachellii genome.</title>
        <authorList>
            <person name="Liu H."/>
        </authorList>
    </citation>
    <scope>NUCLEOTIDE SEQUENCE</scope>
    <source>
        <strain evidence="1">PRFRI_2022a</strain>
        <tissue evidence="1">Muscle</tissue>
    </source>
</reference>
<protein>
    <submittedName>
        <fullName evidence="1">Uncharacterized protein</fullName>
    </submittedName>
</protein>
<proteinExistence type="predicted"/>
<name>A0AA88ILY6_TACVA</name>
<accession>A0AA88ILY6</accession>
<keyword evidence="2" id="KW-1185">Reference proteome</keyword>
<dbReference type="Proteomes" id="UP001187315">
    <property type="component" value="Unassembled WGS sequence"/>
</dbReference>
<dbReference type="EMBL" id="JAVHJS010000025">
    <property type="protein sequence ID" value="KAK2816395.1"/>
    <property type="molecule type" value="Genomic_DNA"/>
</dbReference>
<evidence type="ECO:0000313" key="2">
    <source>
        <dbReference type="Proteomes" id="UP001187315"/>
    </source>
</evidence>
<gene>
    <name evidence="1" type="ORF">Q7C36_022666</name>
</gene>